<reference evidence="1 2" key="1">
    <citation type="submission" date="2019-02" db="EMBL/GenBank/DDBJ databases">
        <title>Isolation and identification of novel species under the genus Muribaculum.</title>
        <authorList>
            <person name="Miyake S."/>
            <person name="Ding Y."/>
            <person name="Low A."/>
            <person name="Soh M."/>
            <person name="Seedorf H."/>
        </authorList>
    </citation>
    <scope>NUCLEOTIDE SEQUENCE [LARGE SCALE GENOMIC DNA]</scope>
    <source>
        <strain evidence="1 2">TLL-A3</strain>
    </source>
</reference>
<evidence type="ECO:0000313" key="2">
    <source>
        <dbReference type="Proteomes" id="UP000297635"/>
    </source>
</evidence>
<proteinExistence type="predicted"/>
<dbReference type="GeneID" id="82148198"/>
<gene>
    <name evidence="1" type="ORF">EZ315_00250</name>
</gene>
<evidence type="ECO:0000313" key="1">
    <source>
        <dbReference type="EMBL" id="TGG39217.1"/>
    </source>
</evidence>
<dbReference type="EMBL" id="SJSA01000001">
    <property type="protein sequence ID" value="TGG39217.1"/>
    <property type="molecule type" value="Genomic_DNA"/>
</dbReference>
<sequence length="107" mass="12268">MTQKEFEERTGLKTDAEEYAAIERMYMSAGSMGKDEFCKRWRQTGKNPLTMALADTATSLNEMLGECRHELIDMREKNIEYGHKNEASNGVNVGRWLNWLTASVMRG</sequence>
<dbReference type="AlphaFoldDB" id="A0A4Z0V4F2"/>
<comment type="caution">
    <text evidence="1">The sequence shown here is derived from an EMBL/GenBank/DDBJ whole genome shotgun (WGS) entry which is preliminary data.</text>
</comment>
<protein>
    <submittedName>
        <fullName evidence="1">Uncharacterized protein</fullName>
    </submittedName>
</protein>
<organism evidence="1 2">
    <name type="scientific">Duncaniella freteri</name>
    <dbReference type="NCBI Taxonomy" id="2530391"/>
    <lineage>
        <taxon>Bacteria</taxon>
        <taxon>Pseudomonadati</taxon>
        <taxon>Bacteroidota</taxon>
        <taxon>Bacteroidia</taxon>
        <taxon>Bacteroidales</taxon>
        <taxon>Muribaculaceae</taxon>
        <taxon>Duncaniella</taxon>
    </lineage>
</organism>
<dbReference type="Proteomes" id="UP000297635">
    <property type="component" value="Unassembled WGS sequence"/>
</dbReference>
<name>A0A4Z0V4F2_9BACT</name>
<accession>A0A4Z0V4F2</accession>
<dbReference type="RefSeq" id="WP_135469514.1">
    <property type="nucleotide sequence ID" value="NZ_SJSA01000001.1"/>
</dbReference>
<keyword evidence="2" id="KW-1185">Reference proteome</keyword>